<gene>
    <name evidence="2" type="ORF">PVK06_010007</name>
</gene>
<dbReference type="InterPro" id="IPR036397">
    <property type="entry name" value="RNaseH_sf"/>
</dbReference>
<feature type="domain" description="Integrase catalytic" evidence="1">
    <location>
        <begin position="38"/>
        <end position="135"/>
    </location>
</feature>
<dbReference type="Proteomes" id="UP001358586">
    <property type="component" value="Chromosome 3"/>
</dbReference>
<dbReference type="PANTHER" id="PTHR42648:SF18">
    <property type="entry name" value="RETROTRANSPOSON, UNCLASSIFIED-LIKE PROTEIN"/>
    <property type="match status" value="1"/>
</dbReference>
<dbReference type="SUPFAM" id="SSF53098">
    <property type="entry name" value="Ribonuclease H-like"/>
    <property type="match status" value="1"/>
</dbReference>
<dbReference type="EMBL" id="JARKNE010000003">
    <property type="protein sequence ID" value="KAK5841099.1"/>
    <property type="molecule type" value="Genomic_DNA"/>
</dbReference>
<dbReference type="PANTHER" id="PTHR42648">
    <property type="entry name" value="TRANSPOSASE, PUTATIVE-RELATED"/>
    <property type="match status" value="1"/>
</dbReference>
<dbReference type="Pfam" id="PF00665">
    <property type="entry name" value="rve"/>
    <property type="match status" value="1"/>
</dbReference>
<accession>A0ABR0QQ19</accession>
<dbReference type="PROSITE" id="PS50994">
    <property type="entry name" value="INTEGRASE"/>
    <property type="match status" value="1"/>
</dbReference>
<organism evidence="2 3">
    <name type="scientific">Gossypium arboreum</name>
    <name type="common">Tree cotton</name>
    <name type="synonym">Gossypium nanking</name>
    <dbReference type="NCBI Taxonomy" id="29729"/>
    <lineage>
        <taxon>Eukaryota</taxon>
        <taxon>Viridiplantae</taxon>
        <taxon>Streptophyta</taxon>
        <taxon>Embryophyta</taxon>
        <taxon>Tracheophyta</taxon>
        <taxon>Spermatophyta</taxon>
        <taxon>Magnoliopsida</taxon>
        <taxon>eudicotyledons</taxon>
        <taxon>Gunneridae</taxon>
        <taxon>Pentapetalae</taxon>
        <taxon>rosids</taxon>
        <taxon>malvids</taxon>
        <taxon>Malvales</taxon>
        <taxon>Malvaceae</taxon>
        <taxon>Malvoideae</taxon>
        <taxon>Gossypium</taxon>
    </lineage>
</organism>
<dbReference type="Pfam" id="PF25597">
    <property type="entry name" value="SH3_retrovirus"/>
    <property type="match status" value="1"/>
</dbReference>
<name>A0ABR0QQ19_GOSAR</name>
<evidence type="ECO:0000313" key="2">
    <source>
        <dbReference type="EMBL" id="KAK5841099.1"/>
    </source>
</evidence>
<proteinExistence type="predicted"/>
<dbReference type="InterPro" id="IPR057670">
    <property type="entry name" value="SH3_retrovirus"/>
</dbReference>
<evidence type="ECO:0000313" key="3">
    <source>
        <dbReference type="Proteomes" id="UP001358586"/>
    </source>
</evidence>
<dbReference type="Gene3D" id="3.30.420.10">
    <property type="entry name" value="Ribonuclease H-like superfamily/Ribonuclease H"/>
    <property type="match status" value="1"/>
</dbReference>
<reference evidence="2 3" key="1">
    <citation type="submission" date="2023-03" db="EMBL/GenBank/DDBJ databases">
        <title>WGS of Gossypium arboreum.</title>
        <authorList>
            <person name="Yu D."/>
        </authorList>
    </citation>
    <scope>NUCLEOTIDE SEQUENCE [LARGE SCALE GENOMIC DNA]</scope>
    <source>
        <tissue evidence="2">Leaf</tissue>
    </source>
</reference>
<protein>
    <recommendedName>
        <fullName evidence="1">Integrase catalytic domain-containing protein</fullName>
    </recommendedName>
</protein>
<evidence type="ECO:0000259" key="1">
    <source>
        <dbReference type="PROSITE" id="PS50994"/>
    </source>
</evidence>
<dbReference type="InterPro" id="IPR012337">
    <property type="entry name" value="RNaseH-like_sf"/>
</dbReference>
<dbReference type="InterPro" id="IPR001584">
    <property type="entry name" value="Integrase_cat-core"/>
</dbReference>
<comment type="caution">
    <text evidence="2">The sequence shown here is derived from an EMBL/GenBank/DDBJ whole genome shotgun (WGS) entry which is preliminary data.</text>
</comment>
<dbReference type="InterPro" id="IPR039537">
    <property type="entry name" value="Retrotran_Ty1/copia-like"/>
</dbReference>
<sequence length="204" mass="22989">MSPDATIFKTLDRSCKTRVKIGDGHCIQAEGIGGYKIKTIRSDNGTEYTSAQFQALCKDAGIKHQLTNVYTPQQNGVSERKNRSLIDMARCLLFQKNLPKIMWAEAVNTAVYIQNRLPTKALAHKTPFEAWFGFKPSLAYMKVFGCLCYSQVPAVKRDKLSKRAIPGILTGYSMVKKGYRILDPLTNKIQVSRDVVFDEKACWN</sequence>
<keyword evidence="3" id="KW-1185">Reference proteome</keyword>